<evidence type="ECO:0000256" key="1">
    <source>
        <dbReference type="ARBA" id="ARBA00004141"/>
    </source>
</evidence>
<keyword evidence="4" id="KW-0053">Apoptosis</keyword>
<comment type="similarity">
    <text evidence="2 7">Belongs to the BI1 family.</text>
</comment>
<dbReference type="EMBL" id="JBJJXI010000179">
    <property type="protein sequence ID" value="KAL3384042.1"/>
    <property type="molecule type" value="Genomic_DNA"/>
</dbReference>
<keyword evidence="9" id="KW-1185">Reference proteome</keyword>
<dbReference type="GO" id="GO:0016020">
    <property type="term" value="C:membrane"/>
    <property type="evidence" value="ECO:0007669"/>
    <property type="project" value="UniProtKB-SubCell"/>
</dbReference>
<evidence type="ECO:0000256" key="2">
    <source>
        <dbReference type="ARBA" id="ARBA00010350"/>
    </source>
</evidence>
<evidence type="ECO:0008006" key="10">
    <source>
        <dbReference type="Google" id="ProtNLM"/>
    </source>
</evidence>
<dbReference type="GO" id="GO:0006915">
    <property type="term" value="P:apoptotic process"/>
    <property type="evidence" value="ECO:0007669"/>
    <property type="project" value="UniProtKB-KW"/>
</dbReference>
<feature type="transmembrane region" description="Helical" evidence="7">
    <location>
        <begin position="109"/>
        <end position="130"/>
    </location>
</feature>
<evidence type="ECO:0000256" key="7">
    <source>
        <dbReference type="RuleBase" id="RU004379"/>
    </source>
</evidence>
<dbReference type="PANTHER" id="PTHR23291">
    <property type="entry name" value="BAX INHIBITOR-RELATED"/>
    <property type="match status" value="1"/>
</dbReference>
<feature type="transmembrane region" description="Helical" evidence="7">
    <location>
        <begin position="81"/>
        <end position="103"/>
    </location>
</feature>
<dbReference type="AlphaFoldDB" id="A0ABD2VUK3"/>
<dbReference type="CDD" id="cd10430">
    <property type="entry name" value="BI-1"/>
    <property type="match status" value="1"/>
</dbReference>
<evidence type="ECO:0000256" key="3">
    <source>
        <dbReference type="ARBA" id="ARBA00022692"/>
    </source>
</evidence>
<keyword evidence="6 7" id="KW-0472">Membrane</keyword>
<keyword evidence="3 7" id="KW-0812">Transmembrane</keyword>
<dbReference type="PROSITE" id="PS01243">
    <property type="entry name" value="BI1"/>
    <property type="match status" value="1"/>
</dbReference>
<evidence type="ECO:0000256" key="6">
    <source>
        <dbReference type="ARBA" id="ARBA00023136"/>
    </source>
</evidence>
<organism evidence="8 9">
    <name type="scientific">Trichogramma kaykai</name>
    <dbReference type="NCBI Taxonomy" id="54128"/>
    <lineage>
        <taxon>Eukaryota</taxon>
        <taxon>Metazoa</taxon>
        <taxon>Ecdysozoa</taxon>
        <taxon>Arthropoda</taxon>
        <taxon>Hexapoda</taxon>
        <taxon>Insecta</taxon>
        <taxon>Pterygota</taxon>
        <taxon>Neoptera</taxon>
        <taxon>Endopterygota</taxon>
        <taxon>Hymenoptera</taxon>
        <taxon>Apocrita</taxon>
        <taxon>Proctotrupomorpha</taxon>
        <taxon>Chalcidoidea</taxon>
        <taxon>Trichogrammatidae</taxon>
        <taxon>Trichogramma</taxon>
    </lineage>
</organism>
<reference evidence="8 9" key="1">
    <citation type="journal article" date="2024" name="bioRxiv">
        <title>A reference genome for Trichogramma kaykai: A tiny desert-dwelling parasitoid wasp with competing sex-ratio distorters.</title>
        <authorList>
            <person name="Culotta J."/>
            <person name="Lindsey A.R."/>
        </authorList>
    </citation>
    <scope>NUCLEOTIDE SEQUENCE [LARGE SCALE GENOMIC DNA]</scope>
    <source>
        <strain evidence="8 9">KSX58</strain>
    </source>
</reference>
<name>A0ABD2VUK3_9HYME</name>
<dbReference type="InterPro" id="IPR006213">
    <property type="entry name" value="Bax_inhbtr1_CS"/>
</dbReference>
<keyword evidence="5 7" id="KW-1133">Transmembrane helix</keyword>
<protein>
    <recommendedName>
        <fullName evidence="10">Bax inhibitor 1</fullName>
    </recommendedName>
</protein>
<evidence type="ECO:0000256" key="5">
    <source>
        <dbReference type="ARBA" id="ARBA00022989"/>
    </source>
</evidence>
<feature type="transmembrane region" description="Helical" evidence="7">
    <location>
        <begin position="164"/>
        <end position="183"/>
    </location>
</feature>
<sequence length="233" mass="25984">MAPTIDSFMNSFTNKLESPVRKHLKNVYGCLSLSTLSAAFGAYVHLHAIFQASFLTTCLAFGLLIALVLTPDNGKNHSLRLGYFLGFSFFTGIGLGPLLSVVIAIDPSIVMTALIGTSVLFVSFSISSLLSERGQWLYLGGILISAMNLLMFFSLANLFFRSNLIYQLNLYIGLMLMCGYIIYDTQHIIEKNRMGNKDFIAHALDLFLDLVHVFRHLLILLTKKVCVSRRQKT</sequence>
<evidence type="ECO:0000313" key="8">
    <source>
        <dbReference type="EMBL" id="KAL3384042.1"/>
    </source>
</evidence>
<feature type="transmembrane region" description="Helical" evidence="7">
    <location>
        <begin position="137"/>
        <end position="158"/>
    </location>
</feature>
<feature type="transmembrane region" description="Helical" evidence="7">
    <location>
        <begin position="49"/>
        <end position="69"/>
    </location>
</feature>
<evidence type="ECO:0000256" key="4">
    <source>
        <dbReference type="ARBA" id="ARBA00022703"/>
    </source>
</evidence>
<dbReference type="Proteomes" id="UP001627154">
    <property type="component" value="Unassembled WGS sequence"/>
</dbReference>
<comment type="subcellular location">
    <subcellularLocation>
        <location evidence="1">Membrane</location>
        <topology evidence="1">Multi-pass membrane protein</topology>
    </subcellularLocation>
</comment>
<accession>A0ABD2VUK3</accession>
<proteinExistence type="inferred from homology"/>
<evidence type="ECO:0000313" key="9">
    <source>
        <dbReference type="Proteomes" id="UP001627154"/>
    </source>
</evidence>
<comment type="caution">
    <text evidence="8">The sequence shown here is derived from an EMBL/GenBank/DDBJ whole genome shotgun (WGS) entry which is preliminary data.</text>
</comment>
<gene>
    <name evidence="8" type="ORF">TKK_020117</name>
</gene>
<dbReference type="Pfam" id="PF01027">
    <property type="entry name" value="Bax1-I"/>
    <property type="match status" value="1"/>
</dbReference>
<dbReference type="PANTHER" id="PTHR23291:SF32">
    <property type="entry name" value="BAX INHIBITOR 1"/>
    <property type="match status" value="1"/>
</dbReference>
<dbReference type="InterPro" id="IPR006214">
    <property type="entry name" value="Bax_inhibitor_1-related"/>
</dbReference>